<comment type="caution">
    <text evidence="5">The sequence shown here is derived from an EMBL/GenBank/DDBJ whole genome shotgun (WGS) entry which is preliminary data.</text>
</comment>
<reference evidence="5" key="1">
    <citation type="submission" date="2023-08" db="EMBL/GenBank/DDBJ databases">
        <authorList>
            <person name="Chen Y."/>
            <person name="Shah S."/>
            <person name="Dougan E. K."/>
            <person name="Thang M."/>
            <person name="Chan C."/>
        </authorList>
    </citation>
    <scope>NUCLEOTIDE SEQUENCE</scope>
</reference>
<keyword evidence="6" id="KW-1185">Reference proteome</keyword>
<gene>
    <name evidence="5" type="ORF">EVOR1521_LOCUS6237</name>
</gene>
<accession>A0AA36HZ56</accession>
<dbReference type="GO" id="GO:0005829">
    <property type="term" value="C:cytosol"/>
    <property type="evidence" value="ECO:0007669"/>
    <property type="project" value="TreeGrafter"/>
</dbReference>
<dbReference type="PANTHER" id="PTHR12215">
    <property type="entry name" value="PHOSPHOPANTETHEINE TRANSFERASE"/>
    <property type="match status" value="1"/>
</dbReference>
<keyword evidence="2" id="KW-0808">Transferase</keyword>
<feature type="domain" description="4'-phosphopantetheinyl transferase N-terminal" evidence="4">
    <location>
        <begin position="127"/>
        <end position="223"/>
    </location>
</feature>
<dbReference type="InterPro" id="IPR037143">
    <property type="entry name" value="4-PPantetheinyl_Trfase_dom_sf"/>
</dbReference>
<dbReference type="Pfam" id="PF01648">
    <property type="entry name" value="ACPS"/>
    <property type="match status" value="1"/>
</dbReference>
<evidence type="ECO:0000256" key="2">
    <source>
        <dbReference type="ARBA" id="ARBA00022679"/>
    </source>
</evidence>
<dbReference type="Proteomes" id="UP001178507">
    <property type="component" value="Unassembled WGS sequence"/>
</dbReference>
<protein>
    <recommendedName>
        <fullName evidence="1">holo-[acyl-carrier-protein] synthase</fullName>
        <ecNumber evidence="1">2.7.8.7</ecNumber>
    </recommendedName>
</protein>
<dbReference type="PANTHER" id="PTHR12215:SF10">
    <property type="entry name" value="L-AMINOADIPATE-SEMIALDEHYDE DEHYDROGENASE-PHOSPHOPANTETHEINYL TRANSFERASE"/>
    <property type="match status" value="1"/>
</dbReference>
<dbReference type="GO" id="GO:0019878">
    <property type="term" value="P:lysine biosynthetic process via aminoadipic acid"/>
    <property type="evidence" value="ECO:0007669"/>
    <property type="project" value="TreeGrafter"/>
</dbReference>
<dbReference type="InterPro" id="IPR008278">
    <property type="entry name" value="4-PPantetheinyl_Trfase_dom"/>
</dbReference>
<dbReference type="InterPro" id="IPR055066">
    <property type="entry name" value="AASDHPPT_N"/>
</dbReference>
<evidence type="ECO:0000313" key="6">
    <source>
        <dbReference type="Proteomes" id="UP001178507"/>
    </source>
</evidence>
<evidence type="ECO:0000256" key="1">
    <source>
        <dbReference type="ARBA" id="ARBA00013172"/>
    </source>
</evidence>
<dbReference type="Pfam" id="PF22624">
    <property type="entry name" value="AASDHPPT_N"/>
    <property type="match status" value="1"/>
</dbReference>
<dbReference type="EMBL" id="CAUJNA010000462">
    <property type="protein sequence ID" value="CAJ1377440.1"/>
    <property type="molecule type" value="Genomic_DNA"/>
</dbReference>
<dbReference type="SUPFAM" id="SSF56214">
    <property type="entry name" value="4'-phosphopantetheinyl transferase"/>
    <property type="match status" value="2"/>
</dbReference>
<feature type="domain" description="4'-phosphopantetheinyl transferase" evidence="3">
    <location>
        <begin position="228"/>
        <end position="306"/>
    </location>
</feature>
<dbReference type="Gene3D" id="3.90.470.20">
    <property type="entry name" value="4'-phosphopantetheinyl transferase domain"/>
    <property type="match status" value="2"/>
</dbReference>
<dbReference type="InterPro" id="IPR050559">
    <property type="entry name" value="P-Pant_transferase_sf"/>
</dbReference>
<evidence type="ECO:0000313" key="5">
    <source>
        <dbReference type="EMBL" id="CAJ1377440.1"/>
    </source>
</evidence>
<proteinExistence type="predicted"/>
<name>A0AA36HZ56_9DINO</name>
<organism evidence="5 6">
    <name type="scientific">Effrenium voratum</name>
    <dbReference type="NCBI Taxonomy" id="2562239"/>
    <lineage>
        <taxon>Eukaryota</taxon>
        <taxon>Sar</taxon>
        <taxon>Alveolata</taxon>
        <taxon>Dinophyceae</taxon>
        <taxon>Suessiales</taxon>
        <taxon>Symbiodiniaceae</taxon>
        <taxon>Effrenium</taxon>
    </lineage>
</organism>
<evidence type="ECO:0000259" key="3">
    <source>
        <dbReference type="Pfam" id="PF01648"/>
    </source>
</evidence>
<dbReference type="AlphaFoldDB" id="A0AA36HZ56"/>
<dbReference type="GO" id="GO:0008897">
    <property type="term" value="F:holo-[acyl-carrier-protein] synthase activity"/>
    <property type="evidence" value="ECO:0007669"/>
    <property type="project" value="UniProtKB-EC"/>
</dbReference>
<evidence type="ECO:0000259" key="4">
    <source>
        <dbReference type="Pfam" id="PF22624"/>
    </source>
</evidence>
<sequence length="435" mass="48874">MPSVWTVVGGADKGGILVRSGQELSSPAKAERLSTGAKVEELHLSGDRLHFKCISGTGPEDGWVSIRISGKDLLVKEPGHDGEPVKEAKTALSLPIKHREVVGPSSGYTHRWAVNIDSWKPLGGAEGREFQFLLNLIKEEVDRKAVMRFKFLEDQKRALVSRLLVRQASASSLNMTNFNDIEIKRTKGRKPFLAQPLPPEDEAPNWNVNCSHEGSWVVCASEPHVIAGIDVAELRRKRKDGQPIDFHNVFKDNLTFKEWEYVKEHGPCHDREYEAFSRFWSAKEAFVKARGDGLAYPLGKAEFHWKPLAGHEMGTAFEGDVHIEGTHSPRWRFVQFRMPGDSPHWTTVGRGPLTDIVDAHGEFTKTLRKPQELFSDVEWQAHLESHSPHFDVLPVAALVPQETRCRRMLRRAANSSLESTGLPLLRALRCTECPP</sequence>
<dbReference type="GO" id="GO:0000287">
    <property type="term" value="F:magnesium ion binding"/>
    <property type="evidence" value="ECO:0007669"/>
    <property type="project" value="InterPro"/>
</dbReference>
<dbReference type="EC" id="2.7.8.7" evidence="1"/>